<accession>A0A383EUF6</accession>
<organism evidence="1">
    <name type="scientific">marine metagenome</name>
    <dbReference type="NCBI Taxonomy" id="408172"/>
    <lineage>
        <taxon>unclassified sequences</taxon>
        <taxon>metagenomes</taxon>
        <taxon>ecological metagenomes</taxon>
    </lineage>
</organism>
<dbReference type="EMBL" id="UINC01229012">
    <property type="protein sequence ID" value="SVE60562.1"/>
    <property type="molecule type" value="Genomic_DNA"/>
</dbReference>
<reference evidence="1" key="1">
    <citation type="submission" date="2018-05" db="EMBL/GenBank/DDBJ databases">
        <authorList>
            <person name="Lanie J.A."/>
            <person name="Ng W.-L."/>
            <person name="Kazmierczak K.M."/>
            <person name="Andrzejewski T.M."/>
            <person name="Davidsen T.M."/>
            <person name="Wayne K.J."/>
            <person name="Tettelin H."/>
            <person name="Glass J.I."/>
            <person name="Rusch D."/>
            <person name="Podicherti R."/>
            <person name="Tsui H.-C.T."/>
            <person name="Winkler M.E."/>
        </authorList>
    </citation>
    <scope>NUCLEOTIDE SEQUENCE</scope>
</reference>
<dbReference type="PANTHER" id="PTHR43808:SF25">
    <property type="entry name" value="PEPTIDASE M20 DIMERISATION DOMAIN-CONTAINING PROTEIN"/>
    <property type="match status" value="1"/>
</dbReference>
<evidence type="ECO:0000313" key="1">
    <source>
        <dbReference type="EMBL" id="SVE60562.1"/>
    </source>
</evidence>
<feature type="non-terminal residue" evidence="1">
    <location>
        <position position="229"/>
    </location>
</feature>
<feature type="non-terminal residue" evidence="1">
    <location>
        <position position="1"/>
    </location>
</feature>
<dbReference type="SUPFAM" id="SSF53187">
    <property type="entry name" value="Zn-dependent exopeptidases"/>
    <property type="match status" value="1"/>
</dbReference>
<dbReference type="Pfam" id="PF01546">
    <property type="entry name" value="Peptidase_M20"/>
    <property type="match status" value="1"/>
</dbReference>
<protein>
    <recommendedName>
        <fullName evidence="2">Peptidase M20 dimerisation domain-containing protein</fullName>
    </recommendedName>
</protein>
<dbReference type="AlphaFoldDB" id="A0A383EUF6"/>
<sequence>WPDCPSIIIGKRMINIKHQIDPAVNAVRGEIVSFIQSLVQSPSLANDEGPVQKLISEKLETLGLSPEKVPIRFDELKDHPAFNDDGYSPDSRHNIVGYWKNGGGGKSIILNGHVDVVPTGPLELWDESPWSGSVKRDRIYGRGSCDMKAGLTSAIFAVQILQSIGFEPKGNVMIQSVVGEESGGCGTLSNIVNGYTADAAIILEPTALNVCPIQSGALTFRLKVQGKAT</sequence>
<dbReference type="InterPro" id="IPR002933">
    <property type="entry name" value="Peptidase_M20"/>
</dbReference>
<dbReference type="Gene3D" id="3.40.630.10">
    <property type="entry name" value="Zn peptidases"/>
    <property type="match status" value="1"/>
</dbReference>
<dbReference type="InterPro" id="IPR050072">
    <property type="entry name" value="Peptidase_M20A"/>
</dbReference>
<dbReference type="GO" id="GO:0016787">
    <property type="term" value="F:hydrolase activity"/>
    <property type="evidence" value="ECO:0007669"/>
    <property type="project" value="InterPro"/>
</dbReference>
<dbReference type="PANTHER" id="PTHR43808">
    <property type="entry name" value="ACETYLORNITHINE DEACETYLASE"/>
    <property type="match status" value="1"/>
</dbReference>
<evidence type="ECO:0008006" key="2">
    <source>
        <dbReference type="Google" id="ProtNLM"/>
    </source>
</evidence>
<proteinExistence type="predicted"/>
<gene>
    <name evidence="1" type="ORF">METZ01_LOCUS513416</name>
</gene>
<name>A0A383EUF6_9ZZZZ</name>